<accession>A0A811PLY4</accession>
<dbReference type="PANTHER" id="PTHR47389:SF5">
    <property type="entry name" value="OS09G0436700 PROTEIN"/>
    <property type="match status" value="1"/>
</dbReference>
<protein>
    <submittedName>
        <fullName evidence="1">Uncharacterized protein</fullName>
    </submittedName>
</protein>
<evidence type="ECO:0000313" key="2">
    <source>
        <dbReference type="Proteomes" id="UP000604825"/>
    </source>
</evidence>
<gene>
    <name evidence="1" type="ORF">NCGR_LOCUS28678</name>
</gene>
<evidence type="ECO:0000313" key="1">
    <source>
        <dbReference type="EMBL" id="CAD6243640.1"/>
    </source>
</evidence>
<organism evidence="1 2">
    <name type="scientific">Miscanthus lutarioriparius</name>
    <dbReference type="NCBI Taxonomy" id="422564"/>
    <lineage>
        <taxon>Eukaryota</taxon>
        <taxon>Viridiplantae</taxon>
        <taxon>Streptophyta</taxon>
        <taxon>Embryophyta</taxon>
        <taxon>Tracheophyta</taxon>
        <taxon>Spermatophyta</taxon>
        <taxon>Magnoliopsida</taxon>
        <taxon>Liliopsida</taxon>
        <taxon>Poales</taxon>
        <taxon>Poaceae</taxon>
        <taxon>PACMAD clade</taxon>
        <taxon>Panicoideae</taxon>
        <taxon>Andropogonodae</taxon>
        <taxon>Andropogoneae</taxon>
        <taxon>Saccharinae</taxon>
        <taxon>Miscanthus</taxon>
    </lineage>
</organism>
<name>A0A811PLY4_9POAL</name>
<dbReference type="SUPFAM" id="SSF50494">
    <property type="entry name" value="Trypsin-like serine proteases"/>
    <property type="match status" value="1"/>
</dbReference>
<dbReference type="PANTHER" id="PTHR47389">
    <property type="entry name" value="OS09G0436400 PROTEIN"/>
    <property type="match status" value="1"/>
</dbReference>
<dbReference type="InterPro" id="IPR009003">
    <property type="entry name" value="Peptidase_S1_PA"/>
</dbReference>
<dbReference type="OrthoDB" id="4217619at2759"/>
<dbReference type="AlphaFoldDB" id="A0A811PLY4"/>
<keyword evidence="2" id="KW-1185">Reference proteome</keyword>
<reference evidence="1" key="1">
    <citation type="submission" date="2020-10" db="EMBL/GenBank/DDBJ databases">
        <authorList>
            <person name="Han B."/>
            <person name="Lu T."/>
            <person name="Zhao Q."/>
            <person name="Huang X."/>
            <person name="Zhao Y."/>
        </authorList>
    </citation>
    <scope>NUCLEOTIDE SEQUENCE</scope>
</reference>
<dbReference type="EMBL" id="CAJGYO010000007">
    <property type="protein sequence ID" value="CAD6243640.1"/>
    <property type="molecule type" value="Genomic_DNA"/>
</dbReference>
<comment type="caution">
    <text evidence="1">The sequence shown here is derived from an EMBL/GenBank/DDBJ whole genome shotgun (WGS) entry which is preliminary data.</text>
</comment>
<sequence length="347" mass="38859">MDWIPYEPDLEFGTEFELKHMNWQVEKSTLELARCVVGLECFTGDTEIFSCSGTIVEYEDDTAYVVTSASLITCPDKDEQVDKPKINVWLAGGQKLEGFVSNVDFYYNICMIKVASGKLIPRKSRFDCEELLVSSCKISQKGVGGPLMDFDGNVIGMNLYDKKGTPFLPGFIVLKCFQHFANFGKVIRPLHGLQVESLYEADLSVLEQIVKGGVPARCGVIVVKVQESSTELSSEIKVGEIITHVGVPFSNAAELGSILLDMCGKLWLDRQKLNVSDDLNEMAAVMSLKFLVRTYSGCKPEVTTRTINVNKFTPSRLNRWPLPRPIIVRQLANGKVVDEEWYMTRED</sequence>
<proteinExistence type="predicted"/>
<dbReference type="Proteomes" id="UP000604825">
    <property type="component" value="Unassembled WGS sequence"/>
</dbReference>